<accession>D1ARJ2</accession>
<protein>
    <recommendedName>
        <fullName evidence="5 17">Epoxyqueuosine reductase QueH</fullName>
        <ecNumber evidence="4 17">1.17.99.6</ecNumber>
    </recommendedName>
    <alternativeName>
        <fullName evidence="15 17">Queuosine biosynthesis protein QueH</fullName>
    </alternativeName>
</protein>
<dbReference type="GO" id="GO:0051539">
    <property type="term" value="F:4 iron, 4 sulfur cluster binding"/>
    <property type="evidence" value="ECO:0007669"/>
    <property type="project" value="UniProtKB-UniRule"/>
</dbReference>
<evidence type="ECO:0000256" key="9">
    <source>
        <dbReference type="ARBA" id="ARBA00022785"/>
    </source>
</evidence>
<feature type="binding site" evidence="17">
    <location>
        <position position="113"/>
    </location>
    <ligand>
        <name>[4Fe-4S] cluster</name>
        <dbReference type="ChEBI" id="CHEBI:49883"/>
    </ligand>
</feature>
<dbReference type="GO" id="GO:0046872">
    <property type="term" value="F:metal ion binding"/>
    <property type="evidence" value="ECO:0007669"/>
    <property type="project" value="UniProtKB-KW"/>
</dbReference>
<evidence type="ECO:0000256" key="1">
    <source>
        <dbReference type="ARBA" id="ARBA00002268"/>
    </source>
</evidence>
<comment type="pathway">
    <text evidence="2 17">tRNA modification; tRNA-queuosine biosynthesis.</text>
</comment>
<evidence type="ECO:0000256" key="8">
    <source>
        <dbReference type="ARBA" id="ARBA00022723"/>
    </source>
</evidence>
<organism evidence="18 19">
    <name type="scientific">Sebaldella termitidis (strain ATCC 33386 / NCTC 11300)</name>
    <dbReference type="NCBI Taxonomy" id="526218"/>
    <lineage>
        <taxon>Bacteria</taxon>
        <taxon>Fusobacteriati</taxon>
        <taxon>Fusobacteriota</taxon>
        <taxon>Fusobacteriia</taxon>
        <taxon>Fusobacteriales</taxon>
        <taxon>Leptotrichiaceae</taxon>
        <taxon>Sebaldella</taxon>
    </lineage>
</organism>
<keyword evidence="11 17" id="KW-0408">Iron</keyword>
<keyword evidence="13 17" id="KW-1015">Disulfide bond</keyword>
<evidence type="ECO:0000256" key="15">
    <source>
        <dbReference type="ARBA" id="ARBA00031446"/>
    </source>
</evidence>
<keyword evidence="7 17" id="KW-0819">tRNA processing</keyword>
<comment type="function">
    <text evidence="1 17">Catalyzes the conversion of epoxyqueuosine (oQ) to queuosine (Q), which is a hypermodified base found in the wobble positions of tRNA(Asp), tRNA(Asn), tRNA(His) and tRNA(Tyr).</text>
</comment>
<evidence type="ECO:0000313" key="19">
    <source>
        <dbReference type="Proteomes" id="UP000000845"/>
    </source>
</evidence>
<comment type="similarity">
    <text evidence="3 17">Belongs to the QueH family.</text>
</comment>
<dbReference type="GO" id="GO:0008616">
    <property type="term" value="P:tRNA queuosine(34) biosynthetic process"/>
    <property type="evidence" value="ECO:0007669"/>
    <property type="project" value="UniProtKB-UniRule"/>
</dbReference>
<feature type="binding site" evidence="17">
    <location>
        <position position="29"/>
    </location>
    <ligand>
        <name>[4Fe-4S] cluster</name>
        <dbReference type="ChEBI" id="CHEBI:49883"/>
    </ligand>
</feature>
<keyword evidence="14 17" id="KW-0676">Redox-active center</keyword>
<reference evidence="19" key="1">
    <citation type="submission" date="2009-09" db="EMBL/GenBank/DDBJ databases">
        <title>The complete chromosome of Sebaldella termitidis ATCC 33386.</title>
        <authorList>
            <consortium name="US DOE Joint Genome Institute (JGI-PGF)"/>
            <person name="Lucas S."/>
            <person name="Copeland A."/>
            <person name="Lapidus A."/>
            <person name="Glavina del Rio T."/>
            <person name="Dalin E."/>
            <person name="Tice H."/>
            <person name="Bruce D."/>
            <person name="Goodwin L."/>
            <person name="Pitluck S."/>
            <person name="Kyrpides N."/>
            <person name="Mavromatis K."/>
            <person name="Ivanova N."/>
            <person name="Mikhailova N."/>
            <person name="Sims D."/>
            <person name="Meincke L."/>
            <person name="Brettin T."/>
            <person name="Detter J.C."/>
            <person name="Han C."/>
            <person name="Larimer F."/>
            <person name="Land M."/>
            <person name="Hauser L."/>
            <person name="Markowitz V."/>
            <person name="Cheng J.F."/>
            <person name="Hugenholtz P."/>
            <person name="Woyke T."/>
            <person name="Wu D."/>
            <person name="Eisen J.A."/>
        </authorList>
    </citation>
    <scope>NUCLEOTIDE SEQUENCE [LARGE SCALE GENOMIC DNA]</scope>
    <source>
        <strain evidence="19">ATCC 33386 / NCTC 11300</strain>
    </source>
</reference>
<keyword evidence="8 17" id="KW-0479">Metal-binding</keyword>
<evidence type="ECO:0000313" key="18">
    <source>
        <dbReference type="EMBL" id="ACZ10478.1"/>
    </source>
</evidence>
<sequence length="205" mass="24015">MNKINYNKKMEEIIKSLAGKKAKLLLHSCCAPCSSYVLEYLSSSFDITLYYYNQNIHPESEYIRRFNELKDFTGEVYKGKIEIISETYNPTEFFDTIHNYEDKAEGGSRCSLCYHMRLKKAAERAKEGGFDYFGSVLTISPHKNADRINLIGANLEKIYNIKFLYSDFKKNNGFKRSLEISREYDLYRQQYCGCSFSIRNQAEYL</sequence>
<keyword evidence="19" id="KW-1185">Reference proteome</keyword>
<evidence type="ECO:0000256" key="10">
    <source>
        <dbReference type="ARBA" id="ARBA00023002"/>
    </source>
</evidence>
<name>D1ARJ2_SEBTE</name>
<dbReference type="InterPro" id="IPR003828">
    <property type="entry name" value="QueH"/>
</dbReference>
<dbReference type="RefSeq" id="WP_012863060.1">
    <property type="nucleotide sequence ID" value="NC_013517.1"/>
</dbReference>
<evidence type="ECO:0000256" key="7">
    <source>
        <dbReference type="ARBA" id="ARBA00022694"/>
    </source>
</evidence>
<dbReference type="KEGG" id="str:Sterm_3644"/>
<dbReference type="STRING" id="526218.Sterm_3644"/>
<dbReference type="Proteomes" id="UP000000845">
    <property type="component" value="Chromosome"/>
</dbReference>
<dbReference type="HAMAP" id="MF_02089">
    <property type="entry name" value="QueH"/>
    <property type="match status" value="1"/>
</dbReference>
<comment type="catalytic activity">
    <reaction evidence="16 17">
        <text>epoxyqueuosine(34) in tRNA + AH2 = queuosine(34) in tRNA + A + H2O</text>
        <dbReference type="Rhea" id="RHEA:32159"/>
        <dbReference type="Rhea" id="RHEA-COMP:18571"/>
        <dbReference type="Rhea" id="RHEA-COMP:18582"/>
        <dbReference type="ChEBI" id="CHEBI:13193"/>
        <dbReference type="ChEBI" id="CHEBI:15377"/>
        <dbReference type="ChEBI" id="CHEBI:17499"/>
        <dbReference type="ChEBI" id="CHEBI:194431"/>
        <dbReference type="ChEBI" id="CHEBI:194443"/>
        <dbReference type="EC" id="1.17.99.6"/>
    </reaction>
</comment>
<dbReference type="UniPathway" id="UPA00392"/>
<dbReference type="PANTHER" id="PTHR36701">
    <property type="entry name" value="EPOXYQUEUOSINE REDUCTASE QUEH"/>
    <property type="match status" value="1"/>
</dbReference>
<evidence type="ECO:0000256" key="16">
    <source>
        <dbReference type="ARBA" id="ARBA00047415"/>
    </source>
</evidence>
<evidence type="ECO:0000256" key="17">
    <source>
        <dbReference type="HAMAP-Rule" id="MF_02089"/>
    </source>
</evidence>
<reference evidence="18 19" key="2">
    <citation type="journal article" date="2010" name="Stand. Genomic Sci.">
        <title>Complete genome sequence of Sebaldella termitidis type strain (NCTC 11300).</title>
        <authorList>
            <person name="Harmon-Smith M."/>
            <person name="Celia L."/>
            <person name="Chertkov O."/>
            <person name="Lapidus A."/>
            <person name="Copeland A."/>
            <person name="Glavina Del Rio T."/>
            <person name="Nolan M."/>
            <person name="Lucas S."/>
            <person name="Tice H."/>
            <person name="Cheng J.F."/>
            <person name="Han C."/>
            <person name="Detter J.C."/>
            <person name="Bruce D."/>
            <person name="Goodwin L."/>
            <person name="Pitluck S."/>
            <person name="Pati A."/>
            <person name="Liolios K."/>
            <person name="Ivanova N."/>
            <person name="Mavromatis K."/>
            <person name="Mikhailova N."/>
            <person name="Chen A."/>
            <person name="Palaniappan K."/>
            <person name="Land M."/>
            <person name="Hauser L."/>
            <person name="Chang Y.J."/>
            <person name="Jeffries C.D."/>
            <person name="Brettin T."/>
            <person name="Goker M."/>
            <person name="Beck B."/>
            <person name="Bristow J."/>
            <person name="Eisen J.A."/>
            <person name="Markowitz V."/>
            <person name="Hugenholtz P."/>
            <person name="Kyrpides N.C."/>
            <person name="Klenk H.P."/>
            <person name="Chen F."/>
        </authorList>
    </citation>
    <scope>NUCLEOTIDE SEQUENCE [LARGE SCALE GENOMIC DNA]</scope>
    <source>
        <strain evidence="19">ATCC 33386 / NCTC 11300</strain>
    </source>
</reference>
<keyword evidence="12 17" id="KW-0411">Iron-sulfur</keyword>
<dbReference type="EC" id="1.17.99.6" evidence="4 17"/>
<dbReference type="AlphaFoldDB" id="D1ARJ2"/>
<dbReference type="GO" id="GO:0052693">
    <property type="term" value="F:epoxyqueuosine reductase activity"/>
    <property type="evidence" value="ECO:0007669"/>
    <property type="project" value="UniProtKB-UniRule"/>
</dbReference>
<gene>
    <name evidence="17" type="primary">queH</name>
    <name evidence="18" type="ordered locus">Sterm_3644</name>
</gene>
<keyword evidence="9 17" id="KW-0671">Queuosine biosynthesis</keyword>
<dbReference type="EMBL" id="CP001739">
    <property type="protein sequence ID" value="ACZ10478.1"/>
    <property type="molecule type" value="Genomic_DNA"/>
</dbReference>
<evidence type="ECO:0000256" key="2">
    <source>
        <dbReference type="ARBA" id="ARBA00004691"/>
    </source>
</evidence>
<keyword evidence="6 17" id="KW-0004">4Fe-4S</keyword>
<evidence type="ECO:0000256" key="5">
    <source>
        <dbReference type="ARBA" id="ARBA00016895"/>
    </source>
</evidence>
<feature type="disulfide bond" description="Redox-active" evidence="17">
    <location>
        <begin position="192"/>
        <end position="194"/>
    </location>
</feature>
<dbReference type="HOGENOM" id="CLU_088177_1_0_0"/>
<evidence type="ECO:0000256" key="13">
    <source>
        <dbReference type="ARBA" id="ARBA00023157"/>
    </source>
</evidence>
<evidence type="ECO:0000256" key="4">
    <source>
        <dbReference type="ARBA" id="ARBA00012622"/>
    </source>
</evidence>
<evidence type="ECO:0000256" key="6">
    <source>
        <dbReference type="ARBA" id="ARBA00022485"/>
    </source>
</evidence>
<feature type="binding site" evidence="17">
    <location>
        <position position="30"/>
    </location>
    <ligand>
        <name>[4Fe-4S] cluster</name>
        <dbReference type="ChEBI" id="CHEBI:49883"/>
    </ligand>
</feature>
<evidence type="ECO:0000256" key="12">
    <source>
        <dbReference type="ARBA" id="ARBA00023014"/>
    </source>
</evidence>
<dbReference type="eggNOG" id="COG1636">
    <property type="taxonomic scope" value="Bacteria"/>
</dbReference>
<proteinExistence type="inferred from homology"/>
<dbReference type="Pfam" id="PF02677">
    <property type="entry name" value="QueH"/>
    <property type="match status" value="1"/>
</dbReference>
<evidence type="ECO:0000256" key="11">
    <source>
        <dbReference type="ARBA" id="ARBA00023004"/>
    </source>
</evidence>
<evidence type="ECO:0000256" key="3">
    <source>
        <dbReference type="ARBA" id="ARBA00008207"/>
    </source>
</evidence>
<evidence type="ECO:0000256" key="14">
    <source>
        <dbReference type="ARBA" id="ARBA00023284"/>
    </source>
</evidence>
<dbReference type="PANTHER" id="PTHR36701:SF1">
    <property type="entry name" value="EPOXYQUEUOSINE REDUCTASE QUEH"/>
    <property type="match status" value="1"/>
</dbReference>
<keyword evidence="10 17" id="KW-0560">Oxidoreductase</keyword>
<feature type="binding site" evidence="17">
    <location>
        <position position="110"/>
    </location>
    <ligand>
        <name>[4Fe-4S] cluster</name>
        <dbReference type="ChEBI" id="CHEBI:49883"/>
    </ligand>
</feature>